<feature type="compositionally biased region" description="Polar residues" evidence="6">
    <location>
        <begin position="993"/>
        <end position="1002"/>
    </location>
</feature>
<dbReference type="PANTHER" id="PTHR43791">
    <property type="entry name" value="PERMEASE-RELATED"/>
    <property type="match status" value="1"/>
</dbReference>
<gene>
    <name evidence="9" type="ORF">EKO04_008973</name>
</gene>
<evidence type="ECO:0000313" key="9">
    <source>
        <dbReference type="EMBL" id="KAF9692883.1"/>
    </source>
</evidence>
<feature type="domain" description="Major facilitator superfamily (MFS) profile" evidence="8">
    <location>
        <begin position="71"/>
        <end position="489"/>
    </location>
</feature>
<evidence type="ECO:0000259" key="8">
    <source>
        <dbReference type="PROSITE" id="PS50850"/>
    </source>
</evidence>
<evidence type="ECO:0000256" key="4">
    <source>
        <dbReference type="ARBA" id="ARBA00022989"/>
    </source>
</evidence>
<feature type="transmembrane region" description="Helical" evidence="7">
    <location>
        <begin position="345"/>
        <end position="364"/>
    </location>
</feature>
<evidence type="ECO:0000256" key="7">
    <source>
        <dbReference type="SAM" id="Phobius"/>
    </source>
</evidence>
<feature type="compositionally biased region" description="Basic residues" evidence="6">
    <location>
        <begin position="969"/>
        <end position="980"/>
    </location>
</feature>
<dbReference type="PANTHER" id="PTHR43791:SF51">
    <property type="entry name" value="MAJOR FACILITATOR SUPERFAMILY (MFS) PROFILE DOMAIN-CONTAINING PROTEIN"/>
    <property type="match status" value="1"/>
</dbReference>
<dbReference type="Pfam" id="PF07690">
    <property type="entry name" value="MFS_1"/>
    <property type="match status" value="1"/>
</dbReference>
<dbReference type="OrthoDB" id="2985014at2759"/>
<feature type="transmembrane region" description="Helical" evidence="7">
    <location>
        <begin position="173"/>
        <end position="192"/>
    </location>
</feature>
<dbReference type="AlphaFoldDB" id="A0A8H7J0G6"/>
<dbReference type="GO" id="GO:0016020">
    <property type="term" value="C:membrane"/>
    <property type="evidence" value="ECO:0007669"/>
    <property type="project" value="UniProtKB-SubCell"/>
</dbReference>
<dbReference type="InterPro" id="IPR020846">
    <property type="entry name" value="MFS_dom"/>
</dbReference>
<keyword evidence="5 7" id="KW-0472">Membrane</keyword>
<feature type="transmembrane region" description="Helical" evidence="7">
    <location>
        <begin position="462"/>
        <end position="484"/>
    </location>
</feature>
<dbReference type="GO" id="GO:0022857">
    <property type="term" value="F:transmembrane transporter activity"/>
    <property type="evidence" value="ECO:0007669"/>
    <property type="project" value="InterPro"/>
</dbReference>
<feature type="transmembrane region" description="Helical" evidence="7">
    <location>
        <begin position="204"/>
        <end position="224"/>
    </location>
</feature>
<feature type="transmembrane region" description="Helical" evidence="7">
    <location>
        <begin position="236"/>
        <end position="258"/>
    </location>
</feature>
<dbReference type="SUPFAM" id="SSF103473">
    <property type="entry name" value="MFS general substrate transporter"/>
    <property type="match status" value="1"/>
</dbReference>
<comment type="caution">
    <text evidence="9">The sequence shown here is derived from an EMBL/GenBank/DDBJ whole genome shotgun (WGS) entry which is preliminary data.</text>
</comment>
<dbReference type="FunFam" id="1.20.1250.20:FF:000057">
    <property type="entry name" value="MFS general substrate transporter"/>
    <property type="match status" value="1"/>
</dbReference>
<comment type="subcellular location">
    <subcellularLocation>
        <location evidence="1">Membrane</location>
        <topology evidence="1">Multi-pass membrane protein</topology>
    </subcellularLocation>
</comment>
<dbReference type="Pfam" id="PF08652">
    <property type="entry name" value="RAI1"/>
    <property type="match status" value="1"/>
</dbReference>
<evidence type="ECO:0000256" key="2">
    <source>
        <dbReference type="ARBA" id="ARBA00022448"/>
    </source>
</evidence>
<feature type="region of interest" description="Disordered" evidence="6">
    <location>
        <begin position="969"/>
        <end position="1002"/>
    </location>
</feature>
<dbReference type="InterPro" id="IPR011701">
    <property type="entry name" value="MFS"/>
</dbReference>
<dbReference type="EMBL" id="RZGK01000017">
    <property type="protein sequence ID" value="KAF9692883.1"/>
    <property type="molecule type" value="Genomic_DNA"/>
</dbReference>
<accession>A0A8H7J0G6</accession>
<keyword evidence="3 7" id="KW-0812">Transmembrane</keyword>
<reference evidence="9" key="2">
    <citation type="submission" date="2020-09" db="EMBL/GenBank/DDBJ databases">
        <title>Reference genome assembly for Australian Ascochyta lentis isolate Al4.</title>
        <authorList>
            <person name="Lee R.C."/>
            <person name="Farfan-Caceres L.M."/>
            <person name="Debler J.W."/>
            <person name="Williams A.H."/>
            <person name="Henares B.M."/>
        </authorList>
    </citation>
    <scope>NUCLEOTIDE SEQUENCE</scope>
    <source>
        <strain evidence="9">Al4</strain>
    </source>
</reference>
<dbReference type="PROSITE" id="PS50850">
    <property type="entry name" value="MFS"/>
    <property type="match status" value="1"/>
</dbReference>
<dbReference type="InterPro" id="IPR013961">
    <property type="entry name" value="RAI1"/>
</dbReference>
<evidence type="ECO:0000256" key="5">
    <source>
        <dbReference type="ARBA" id="ARBA00023136"/>
    </source>
</evidence>
<feature type="transmembrane region" description="Helical" evidence="7">
    <location>
        <begin position="398"/>
        <end position="417"/>
    </location>
</feature>
<keyword evidence="2" id="KW-0813">Transport</keyword>
<evidence type="ECO:0000256" key="3">
    <source>
        <dbReference type="ARBA" id="ARBA00022692"/>
    </source>
</evidence>
<dbReference type="Gene3D" id="1.20.1250.20">
    <property type="entry name" value="MFS general substrate transporter like domains"/>
    <property type="match status" value="2"/>
</dbReference>
<evidence type="ECO:0000313" key="10">
    <source>
        <dbReference type="Proteomes" id="UP000651452"/>
    </source>
</evidence>
<dbReference type="InterPro" id="IPR036259">
    <property type="entry name" value="MFS_trans_sf"/>
</dbReference>
<organism evidence="9 10">
    <name type="scientific">Ascochyta lentis</name>
    <dbReference type="NCBI Taxonomy" id="205686"/>
    <lineage>
        <taxon>Eukaryota</taxon>
        <taxon>Fungi</taxon>
        <taxon>Dikarya</taxon>
        <taxon>Ascomycota</taxon>
        <taxon>Pezizomycotina</taxon>
        <taxon>Dothideomycetes</taxon>
        <taxon>Pleosporomycetidae</taxon>
        <taxon>Pleosporales</taxon>
        <taxon>Pleosporineae</taxon>
        <taxon>Didymellaceae</taxon>
        <taxon>Ascochyta</taxon>
    </lineage>
</organism>
<reference evidence="9" key="1">
    <citation type="submission" date="2018-12" db="EMBL/GenBank/DDBJ databases">
        <authorList>
            <person name="Syme R.A."/>
            <person name="Farfan-Caceres L."/>
            <person name="Lichtenzveig J."/>
        </authorList>
    </citation>
    <scope>NUCLEOTIDE SEQUENCE</scope>
    <source>
        <strain evidence="9">Al4</strain>
    </source>
</reference>
<dbReference type="Proteomes" id="UP000651452">
    <property type="component" value="Unassembled WGS sequence"/>
</dbReference>
<feature type="transmembrane region" description="Helical" evidence="7">
    <location>
        <begin position="304"/>
        <end position="325"/>
    </location>
</feature>
<name>A0A8H7J0G6_9PLEO</name>
<evidence type="ECO:0000256" key="6">
    <source>
        <dbReference type="SAM" id="MobiDB-lite"/>
    </source>
</evidence>
<protein>
    <recommendedName>
        <fullName evidence="8">Major facilitator superfamily (MFS) profile domain-containing protein</fullName>
    </recommendedName>
</protein>
<sequence>MTDKTGGLAAVSTPVQESQNAFHYARRGSAVNEAAIANDAIEGYDDNRMQARTLLTAEEEKKLMRRVDWRLMTLCSIMFLLKNIDSDNVSNARIMNKGTAGNIMTQLGMTSNEYNLVSTVYYIPYIVAEAPSNLLIKRMLPSRWQSRIMITWGISTACHAAATSKAGLYTARFFLGLMEAGMFPGVILQMCYWYRPDEMSVRLLYFYILGNLSGVFSGVLAFAFSHLDGAYGISGWQWLFIFEGVVTITFGFVVWFLLPDFPSQAKWLTEKEKAFIQARLPGNAPQASEANFRWREIVEALKDVRLWLFTLIWALYTVGTSGVRFYQPTVIANLGYTDIASAQLLNLPISIFSIIIIGVTGAFADNGRLPRPVYPLSFLGIILICYGVLYAYPNNGGVLAATLIGNGVTSAWFPMMWPWRVQTTRGATGSSFSIGFVNSYGQIGGAIGPHLFNSRFAPHYRVSFGIAMGFVSACILTSLFTWHLTRHTEQDTRRLKIARVEAQKRGETVLEDVVDNDLKKASKDQDSMLTAPLEANFGNLSTPFACTGAYRGAYLDEMSSNTLTPLSLKNILPQPSGSTVAVPPTIRKKKSPTSKTSWMLKNTNLLVRRIPAASLEPNDVAVSSKPGFKTLCSYNWLKDGSAILVPGGPPLWKPQPLPTTLPQDRGYQFVDQNAFRIPQYPFEPAFRALEAMNRSVHLDDIDIVVNRNSLRKLLDFAAGRRQDPFRMDLHMVKDTLFISRKERTARMMIHGAANSGYGHSFETTFTQPQSGLDRSSSHHRVIRYLLGGLECVVRFEVDACYEEDHAQDLSVASKVEIDDILTSLTNLSINQTQENEGIAGSTQVIMKGPPVISEKLAELKAHKAEKAGQAMPQLWFGRTPYLITGKHTTGTVHSVSCNNVGEKFEDWETTNQSTLRKLVSLLTDLKRIACTTRDRTAIVLCKEKGEPLTIFSTKQTIAVLPTDIIKKHWKPREKGRRRPHPQSQGLRVAQRLPSVSNPEVPS</sequence>
<evidence type="ECO:0000256" key="1">
    <source>
        <dbReference type="ARBA" id="ARBA00004141"/>
    </source>
</evidence>
<feature type="transmembrane region" description="Helical" evidence="7">
    <location>
        <begin position="373"/>
        <end position="392"/>
    </location>
</feature>
<keyword evidence="4 7" id="KW-1133">Transmembrane helix</keyword>
<keyword evidence="10" id="KW-1185">Reference proteome</keyword>
<proteinExistence type="predicted"/>